<dbReference type="AlphaFoldDB" id="A0A177B957"/>
<dbReference type="EMBL" id="LWCA01000110">
    <property type="protein sequence ID" value="OAF70786.1"/>
    <property type="molecule type" value="Genomic_DNA"/>
</dbReference>
<keyword evidence="9" id="KW-1185">Reference proteome</keyword>
<dbReference type="SUPFAM" id="SSF57716">
    <property type="entry name" value="Glucocorticoid receptor-like (DNA-binding domain)"/>
    <property type="match status" value="1"/>
</dbReference>
<reference evidence="8 9" key="1">
    <citation type="submission" date="2016-04" db="EMBL/GenBank/DDBJ databases">
        <title>The genome of Intoshia linei affirms orthonectids as highly simplified spiralians.</title>
        <authorList>
            <person name="Mikhailov K.V."/>
            <person name="Slusarev G.S."/>
            <person name="Nikitin M.A."/>
            <person name="Logacheva M.D."/>
            <person name="Penin A."/>
            <person name="Aleoshin V."/>
            <person name="Panchin Y.V."/>
        </authorList>
    </citation>
    <scope>NUCLEOTIDE SEQUENCE [LARGE SCALE GENOMIC DNA]</scope>
    <source>
        <strain evidence="8">Intl2013</strain>
        <tissue evidence="8">Whole animal</tissue>
    </source>
</reference>
<dbReference type="PANTHER" id="PTHR10792">
    <property type="entry name" value="60S RIBOSOMAL PROTEIN L24"/>
    <property type="match status" value="1"/>
</dbReference>
<keyword evidence="3" id="KW-0687">Ribonucleoprotein</keyword>
<feature type="compositionally biased region" description="Basic and acidic residues" evidence="6">
    <location>
        <begin position="95"/>
        <end position="107"/>
    </location>
</feature>
<evidence type="ECO:0000256" key="4">
    <source>
        <dbReference type="ARBA" id="ARBA00040612"/>
    </source>
</evidence>
<evidence type="ECO:0000259" key="7">
    <source>
        <dbReference type="Pfam" id="PF01246"/>
    </source>
</evidence>
<evidence type="ECO:0000256" key="2">
    <source>
        <dbReference type="ARBA" id="ARBA00022980"/>
    </source>
</evidence>
<keyword evidence="2 8" id="KW-0689">Ribosomal protein</keyword>
<feature type="region of interest" description="Disordered" evidence="6">
    <location>
        <begin position="60"/>
        <end position="79"/>
    </location>
</feature>
<comment type="similarity">
    <text evidence="1">Belongs to the eukaryotic ribosomal protein eL24 family.</text>
</comment>
<sequence length="153" mass="18313">MEFKTDICVYSGFKIYPGHGKRIIKIDGKVLNFITNKCMRLQEKKKNPRDVRWTVYYRRKHKKDARDDHKRRRARVVVKTERGVQGASLVEIVSKRQEKPEIRKAQRDQAISDAKKKKINKANEKKKQKSSEQYSKKYKKQDKAQKSYKMKRV</sequence>
<dbReference type="CDD" id="cd00472">
    <property type="entry name" value="Ribosomal_L24e_L24"/>
    <property type="match status" value="1"/>
</dbReference>
<feature type="compositionally biased region" description="Basic residues" evidence="6">
    <location>
        <begin position="60"/>
        <end position="76"/>
    </location>
</feature>
<dbReference type="GO" id="GO:0003735">
    <property type="term" value="F:structural constituent of ribosome"/>
    <property type="evidence" value="ECO:0007669"/>
    <property type="project" value="InterPro"/>
</dbReference>
<dbReference type="PANTHER" id="PTHR10792:SF1">
    <property type="entry name" value="RIBOSOMAL PROTEIN L24"/>
    <property type="match status" value="1"/>
</dbReference>
<feature type="region of interest" description="Disordered" evidence="6">
    <location>
        <begin position="95"/>
        <end position="153"/>
    </location>
</feature>
<dbReference type="Gene3D" id="2.30.170.20">
    <property type="entry name" value="Ribosomal protein L24e"/>
    <property type="match status" value="1"/>
</dbReference>
<proteinExistence type="inferred from homology"/>
<evidence type="ECO:0000313" key="9">
    <source>
        <dbReference type="Proteomes" id="UP000078046"/>
    </source>
</evidence>
<gene>
    <name evidence="8" type="ORF">A3Q56_01477</name>
</gene>
<dbReference type="Gene3D" id="6.10.250.1270">
    <property type="match status" value="1"/>
</dbReference>
<dbReference type="Pfam" id="PF01246">
    <property type="entry name" value="Ribosomal_L24e"/>
    <property type="match status" value="1"/>
</dbReference>
<feature type="domain" description="Large ribosomal subunit protein eL24-related N-terminal" evidence="7">
    <location>
        <begin position="4"/>
        <end position="66"/>
    </location>
</feature>
<evidence type="ECO:0000256" key="1">
    <source>
        <dbReference type="ARBA" id="ARBA00005647"/>
    </source>
</evidence>
<organism evidence="8 9">
    <name type="scientific">Intoshia linei</name>
    <dbReference type="NCBI Taxonomy" id="1819745"/>
    <lineage>
        <taxon>Eukaryota</taxon>
        <taxon>Metazoa</taxon>
        <taxon>Spiralia</taxon>
        <taxon>Lophotrochozoa</taxon>
        <taxon>Mesozoa</taxon>
        <taxon>Orthonectida</taxon>
        <taxon>Rhopaluridae</taxon>
        <taxon>Intoshia</taxon>
    </lineage>
</organism>
<feature type="compositionally biased region" description="Basic residues" evidence="6">
    <location>
        <begin position="136"/>
        <end position="153"/>
    </location>
</feature>
<evidence type="ECO:0000256" key="5">
    <source>
        <dbReference type="ARBA" id="ARBA00041213"/>
    </source>
</evidence>
<dbReference type="InterPro" id="IPR000988">
    <property type="entry name" value="Ribosomal_eL24-rel_N"/>
</dbReference>
<evidence type="ECO:0000313" key="8">
    <source>
        <dbReference type="EMBL" id="OAF70786.1"/>
    </source>
</evidence>
<name>A0A177B957_9BILA</name>
<evidence type="ECO:0000256" key="6">
    <source>
        <dbReference type="SAM" id="MobiDB-lite"/>
    </source>
</evidence>
<comment type="caution">
    <text evidence="8">The sequence shown here is derived from an EMBL/GenBank/DDBJ whole genome shotgun (WGS) entry which is preliminary data.</text>
</comment>
<dbReference type="GO" id="GO:0022625">
    <property type="term" value="C:cytosolic large ribosomal subunit"/>
    <property type="evidence" value="ECO:0007669"/>
    <property type="project" value="TreeGrafter"/>
</dbReference>
<protein>
    <recommendedName>
        <fullName evidence="4">Large ribosomal subunit protein eL24</fullName>
    </recommendedName>
    <alternativeName>
        <fullName evidence="5">60S ribosomal protein L24</fullName>
    </alternativeName>
</protein>
<evidence type="ECO:0000256" key="3">
    <source>
        <dbReference type="ARBA" id="ARBA00023274"/>
    </source>
</evidence>
<accession>A0A177B957</accession>
<dbReference type="InterPro" id="IPR038630">
    <property type="entry name" value="L24e/L24_sf"/>
</dbReference>
<feature type="compositionally biased region" description="Basic residues" evidence="6">
    <location>
        <begin position="115"/>
        <end position="128"/>
    </location>
</feature>
<dbReference type="InterPro" id="IPR056366">
    <property type="entry name" value="Ribosomal_eL24"/>
</dbReference>
<dbReference type="OrthoDB" id="1727108at2759"/>
<dbReference type="Proteomes" id="UP000078046">
    <property type="component" value="Unassembled WGS sequence"/>
</dbReference>
<dbReference type="GO" id="GO:0003729">
    <property type="term" value="F:mRNA binding"/>
    <property type="evidence" value="ECO:0007669"/>
    <property type="project" value="TreeGrafter"/>
</dbReference>
<dbReference type="GO" id="GO:0002181">
    <property type="term" value="P:cytoplasmic translation"/>
    <property type="evidence" value="ECO:0007669"/>
    <property type="project" value="TreeGrafter"/>
</dbReference>